<dbReference type="Gene3D" id="3.10.290.10">
    <property type="entry name" value="RNA-binding S4 domain"/>
    <property type="match status" value="1"/>
</dbReference>
<evidence type="ECO:0000313" key="3">
    <source>
        <dbReference type="EMBL" id="SHM18745.1"/>
    </source>
</evidence>
<dbReference type="GO" id="GO:0003723">
    <property type="term" value="F:RNA binding"/>
    <property type="evidence" value="ECO:0007669"/>
    <property type="project" value="UniProtKB-KW"/>
</dbReference>
<dbReference type="CDD" id="cd00165">
    <property type="entry name" value="S4"/>
    <property type="match status" value="1"/>
</dbReference>
<organism evidence="3 4">
    <name type="scientific">Anaerosporobacter mobilis DSM 15930</name>
    <dbReference type="NCBI Taxonomy" id="1120996"/>
    <lineage>
        <taxon>Bacteria</taxon>
        <taxon>Bacillati</taxon>
        <taxon>Bacillota</taxon>
        <taxon>Clostridia</taxon>
        <taxon>Lachnospirales</taxon>
        <taxon>Lachnospiraceae</taxon>
        <taxon>Anaerosporobacter</taxon>
    </lineage>
</organism>
<dbReference type="Proteomes" id="UP000184038">
    <property type="component" value="Unassembled WGS sequence"/>
</dbReference>
<dbReference type="Pfam" id="PF17774">
    <property type="entry name" value="YlmH_RBD"/>
    <property type="match status" value="1"/>
</dbReference>
<dbReference type="EMBL" id="FRCP01000007">
    <property type="protein sequence ID" value="SHM18745.1"/>
    <property type="molecule type" value="Genomic_DNA"/>
</dbReference>
<dbReference type="PANTHER" id="PTHR13633">
    <property type="entry name" value="MITOCHONDRIAL TRANSCRIPTION RESCUE FACTOR 1"/>
    <property type="match status" value="1"/>
</dbReference>
<dbReference type="InterPro" id="IPR002942">
    <property type="entry name" value="S4_RNA-bd"/>
</dbReference>
<dbReference type="OrthoDB" id="9812787at2"/>
<dbReference type="Gene3D" id="3.30.1370.160">
    <property type="match status" value="1"/>
</dbReference>
<dbReference type="InterPro" id="IPR036986">
    <property type="entry name" value="S4_RNA-bd_sf"/>
</dbReference>
<dbReference type="AlphaFoldDB" id="A0A1M7GRC1"/>
<dbReference type="PANTHER" id="PTHR13633:SF3">
    <property type="entry name" value="MITOCHONDRIAL TRANSCRIPTION RESCUE FACTOR 1"/>
    <property type="match status" value="1"/>
</dbReference>
<sequence>MTKDDELLCKRLKELAFNTCNKGFTTYSEFLNLNELNLLLSIKKELPPVEIDLYGGYEGAERKMVCFYQFTNDYDRKFPIHCVRITPRNVKFCDVLTHRDYLGALLNLGIERYTIGDIIIKNKEGYVFCNDKMCNYIIQNLTRIKHTDVRCTQDDDLMMNVAHQFQEIRGTVASVRLDAVLSLAFNGSRSSLSNLITAGKVFVNSRLIESNSYTLKEGDVVSVRGYGKFIYQEQQNQTKKGRYFVVLMKYI</sequence>
<feature type="domain" description="RNA-binding S4" evidence="2">
    <location>
        <begin position="175"/>
        <end position="235"/>
    </location>
</feature>
<dbReference type="SUPFAM" id="SSF55174">
    <property type="entry name" value="Alpha-L RNA-binding motif"/>
    <property type="match status" value="1"/>
</dbReference>
<dbReference type="Gene3D" id="3.30.70.330">
    <property type="match status" value="1"/>
</dbReference>
<name>A0A1M7GRC1_9FIRM</name>
<dbReference type="PROSITE" id="PS50889">
    <property type="entry name" value="S4"/>
    <property type="match status" value="1"/>
</dbReference>
<evidence type="ECO:0000259" key="2">
    <source>
        <dbReference type="SMART" id="SM00363"/>
    </source>
</evidence>
<dbReference type="InterPro" id="IPR040591">
    <property type="entry name" value="RqcP2_RBD"/>
</dbReference>
<reference evidence="3 4" key="1">
    <citation type="submission" date="2016-11" db="EMBL/GenBank/DDBJ databases">
        <authorList>
            <person name="Jaros S."/>
            <person name="Januszkiewicz K."/>
            <person name="Wedrychowicz H."/>
        </authorList>
    </citation>
    <scope>NUCLEOTIDE SEQUENCE [LARGE SCALE GENOMIC DNA]</scope>
    <source>
        <strain evidence="3 4">DSM 15930</strain>
    </source>
</reference>
<dbReference type="STRING" id="1120996.SAMN02746066_01067"/>
<protein>
    <submittedName>
        <fullName evidence="3">RNA-binding protein YlmH, contains S4-like domain</fullName>
    </submittedName>
</protein>
<dbReference type="SMART" id="SM00363">
    <property type="entry name" value="S4"/>
    <property type="match status" value="1"/>
</dbReference>
<keyword evidence="1" id="KW-0694">RNA-binding</keyword>
<dbReference type="InterPro" id="IPR012677">
    <property type="entry name" value="Nucleotide-bd_a/b_plait_sf"/>
</dbReference>
<evidence type="ECO:0000313" key="4">
    <source>
        <dbReference type="Proteomes" id="UP000184038"/>
    </source>
</evidence>
<dbReference type="Pfam" id="PF01479">
    <property type="entry name" value="S4"/>
    <property type="match status" value="1"/>
</dbReference>
<gene>
    <name evidence="3" type="ORF">SAMN02746066_01067</name>
</gene>
<keyword evidence="4" id="KW-1185">Reference proteome</keyword>
<dbReference type="RefSeq" id="WP_073284146.1">
    <property type="nucleotide sequence ID" value="NZ_FRCP01000007.1"/>
</dbReference>
<proteinExistence type="predicted"/>
<accession>A0A1M7GRC1</accession>
<evidence type="ECO:0000256" key="1">
    <source>
        <dbReference type="PROSITE-ProRule" id="PRU00182"/>
    </source>
</evidence>